<feature type="transmembrane region" description="Helical" evidence="7">
    <location>
        <begin position="87"/>
        <end position="108"/>
    </location>
</feature>
<dbReference type="PANTHER" id="PTHR11662:SF77">
    <property type="entry name" value="MAJOR FACILITATOR SUPERFAMILY TRANSPORTER 17, ISOFORM F"/>
    <property type="match status" value="1"/>
</dbReference>
<protein>
    <recommendedName>
        <fullName evidence="10">Major facilitator superfamily (MFS) profile domain-containing protein</fullName>
    </recommendedName>
</protein>
<evidence type="ECO:0000256" key="6">
    <source>
        <dbReference type="ARBA" id="ARBA00023136"/>
    </source>
</evidence>
<dbReference type="FunFam" id="1.20.1250.20:FF:000003">
    <property type="entry name" value="Solute carrier family 17 member 3"/>
    <property type="match status" value="1"/>
</dbReference>
<dbReference type="Pfam" id="PF07690">
    <property type="entry name" value="MFS_1"/>
    <property type="match status" value="1"/>
</dbReference>
<dbReference type="PANTHER" id="PTHR11662">
    <property type="entry name" value="SOLUTE CARRIER FAMILY 17"/>
    <property type="match status" value="1"/>
</dbReference>
<dbReference type="GO" id="GO:0016020">
    <property type="term" value="C:membrane"/>
    <property type="evidence" value="ECO:0007669"/>
    <property type="project" value="UniProtKB-SubCell"/>
</dbReference>
<feature type="transmembrane region" description="Helical" evidence="7">
    <location>
        <begin position="187"/>
        <end position="208"/>
    </location>
</feature>
<feature type="transmembrane region" description="Helical" evidence="7">
    <location>
        <begin position="256"/>
        <end position="274"/>
    </location>
</feature>
<keyword evidence="5 7" id="KW-1133">Transmembrane helix</keyword>
<proteinExistence type="predicted"/>
<dbReference type="InterPro" id="IPR011701">
    <property type="entry name" value="MFS"/>
</dbReference>
<organism evidence="8 9">
    <name type="scientific">Photinus pyralis</name>
    <name type="common">Common eastern firefly</name>
    <name type="synonym">Lampyris pyralis</name>
    <dbReference type="NCBI Taxonomy" id="7054"/>
    <lineage>
        <taxon>Eukaryota</taxon>
        <taxon>Metazoa</taxon>
        <taxon>Ecdysozoa</taxon>
        <taxon>Arthropoda</taxon>
        <taxon>Hexapoda</taxon>
        <taxon>Insecta</taxon>
        <taxon>Pterygota</taxon>
        <taxon>Neoptera</taxon>
        <taxon>Endopterygota</taxon>
        <taxon>Coleoptera</taxon>
        <taxon>Polyphaga</taxon>
        <taxon>Elateriformia</taxon>
        <taxon>Elateroidea</taxon>
        <taxon>Lampyridae</taxon>
        <taxon>Lampyrinae</taxon>
        <taxon>Photinus</taxon>
    </lineage>
</organism>
<sequence length="282" mass="31189">MSVGTMISRSTAGLVIQAFGWEYVFYIFGVTGLLWCFAWYTLMYNKPETHPRINLVELAYIQTKRDQSLNGGKGEVPWLKIFCSLPMWAIAISSFGRMWFASVIMMYGPMYLKTVIGLNVQMNGLLSSTISCATFFASIIFSFISDKISTHQLLSTITNRKLFTAIGHIIPGVLCISMSYSGCNQNIIIAVWALVQIAASACFAGAMVNTVDIAPNFTGPVASIIQTIMVTPDILSTMVAKNFLQQGSNLDSWRNIFNISAGMYFGTYLFYHLFASADVGYS</sequence>
<evidence type="ECO:0000256" key="7">
    <source>
        <dbReference type="SAM" id="Phobius"/>
    </source>
</evidence>
<evidence type="ECO:0000256" key="1">
    <source>
        <dbReference type="ARBA" id="ARBA00004141"/>
    </source>
</evidence>
<dbReference type="InParanoid" id="A0A5N4AEH0"/>
<evidence type="ECO:0008006" key="10">
    <source>
        <dbReference type="Google" id="ProtNLM"/>
    </source>
</evidence>
<dbReference type="InterPro" id="IPR036259">
    <property type="entry name" value="MFS_trans_sf"/>
</dbReference>
<keyword evidence="2" id="KW-0813">Transport</keyword>
<keyword evidence="3 7" id="KW-0812">Transmembrane</keyword>
<dbReference type="InterPro" id="IPR050382">
    <property type="entry name" value="MFS_Na/Anion_cotransporter"/>
</dbReference>
<dbReference type="GO" id="GO:0015293">
    <property type="term" value="F:symporter activity"/>
    <property type="evidence" value="ECO:0007669"/>
    <property type="project" value="UniProtKB-KW"/>
</dbReference>
<reference evidence="8 9" key="1">
    <citation type="journal article" date="2018" name="Elife">
        <title>Firefly genomes illuminate parallel origins of bioluminescence in beetles.</title>
        <authorList>
            <person name="Fallon T.R."/>
            <person name="Lower S.E."/>
            <person name="Chang C.H."/>
            <person name="Bessho-Uehara M."/>
            <person name="Martin G.J."/>
            <person name="Bewick A.J."/>
            <person name="Behringer M."/>
            <person name="Debat H.J."/>
            <person name="Wong I."/>
            <person name="Day J.C."/>
            <person name="Suvorov A."/>
            <person name="Silva C.J."/>
            <person name="Stanger-Hall K.F."/>
            <person name="Hall D.W."/>
            <person name="Schmitz R.J."/>
            <person name="Nelson D.R."/>
            <person name="Lewis S.M."/>
            <person name="Shigenobu S."/>
            <person name="Bybee S.M."/>
            <person name="Larracuente A.M."/>
            <person name="Oba Y."/>
            <person name="Weng J.K."/>
        </authorList>
    </citation>
    <scope>NUCLEOTIDE SEQUENCE [LARGE SCALE GENOMIC DNA]</scope>
    <source>
        <strain evidence="8">1611_PpyrPB1</strain>
        <tissue evidence="8">Whole body</tissue>
    </source>
</reference>
<dbReference type="Proteomes" id="UP000327044">
    <property type="component" value="Unassembled WGS sequence"/>
</dbReference>
<evidence type="ECO:0000256" key="4">
    <source>
        <dbReference type="ARBA" id="ARBA00022847"/>
    </source>
</evidence>
<feature type="transmembrane region" description="Helical" evidence="7">
    <location>
        <begin position="23"/>
        <end position="42"/>
    </location>
</feature>
<keyword evidence="9" id="KW-1185">Reference proteome</keyword>
<dbReference type="EMBL" id="VVIM01000007">
    <property type="protein sequence ID" value="KAB0795725.1"/>
    <property type="molecule type" value="Genomic_DNA"/>
</dbReference>
<dbReference type="SUPFAM" id="SSF103473">
    <property type="entry name" value="MFS general substrate transporter"/>
    <property type="match status" value="1"/>
</dbReference>
<evidence type="ECO:0000256" key="5">
    <source>
        <dbReference type="ARBA" id="ARBA00022989"/>
    </source>
</evidence>
<dbReference type="AlphaFoldDB" id="A0A5N4AEH0"/>
<comment type="caution">
    <text evidence="8">The sequence shown here is derived from an EMBL/GenBank/DDBJ whole genome shotgun (WGS) entry which is preliminary data.</text>
</comment>
<evidence type="ECO:0000256" key="3">
    <source>
        <dbReference type="ARBA" id="ARBA00022692"/>
    </source>
</evidence>
<evidence type="ECO:0000313" key="8">
    <source>
        <dbReference type="EMBL" id="KAB0795725.1"/>
    </source>
</evidence>
<evidence type="ECO:0000256" key="2">
    <source>
        <dbReference type="ARBA" id="ARBA00022448"/>
    </source>
</evidence>
<name>A0A5N4AEH0_PHOPY</name>
<comment type="subcellular location">
    <subcellularLocation>
        <location evidence="1">Membrane</location>
        <topology evidence="1">Multi-pass membrane protein</topology>
    </subcellularLocation>
</comment>
<keyword evidence="4" id="KW-0769">Symport</keyword>
<feature type="transmembrane region" description="Helical" evidence="7">
    <location>
        <begin position="162"/>
        <end position="181"/>
    </location>
</feature>
<gene>
    <name evidence="8" type="ORF">PPYR_09786</name>
</gene>
<keyword evidence="6 7" id="KW-0472">Membrane</keyword>
<feature type="transmembrane region" description="Helical" evidence="7">
    <location>
        <begin position="120"/>
        <end position="141"/>
    </location>
</feature>
<dbReference type="GO" id="GO:0006820">
    <property type="term" value="P:monoatomic anion transport"/>
    <property type="evidence" value="ECO:0007669"/>
    <property type="project" value="TreeGrafter"/>
</dbReference>
<accession>A0A5N4AEH0</accession>
<evidence type="ECO:0000313" key="9">
    <source>
        <dbReference type="Proteomes" id="UP000327044"/>
    </source>
</evidence>
<dbReference type="Gene3D" id="1.20.1250.20">
    <property type="entry name" value="MFS general substrate transporter like domains"/>
    <property type="match status" value="2"/>
</dbReference>